<evidence type="ECO:0008006" key="3">
    <source>
        <dbReference type="Google" id="ProtNLM"/>
    </source>
</evidence>
<dbReference type="EMBL" id="BAABME010019974">
    <property type="protein sequence ID" value="GAA0158945.1"/>
    <property type="molecule type" value="Genomic_DNA"/>
</dbReference>
<gene>
    <name evidence="1" type="ORF">LIER_38760</name>
</gene>
<evidence type="ECO:0000313" key="2">
    <source>
        <dbReference type="Proteomes" id="UP001454036"/>
    </source>
</evidence>
<evidence type="ECO:0000313" key="1">
    <source>
        <dbReference type="EMBL" id="GAA0158945.1"/>
    </source>
</evidence>
<name>A0AAV3Q8I2_LITER</name>
<dbReference type="AlphaFoldDB" id="A0AAV3Q8I2"/>
<comment type="caution">
    <text evidence="1">The sequence shown here is derived from an EMBL/GenBank/DDBJ whole genome shotgun (WGS) entry which is preliminary data.</text>
</comment>
<accession>A0AAV3Q8I2</accession>
<reference evidence="1 2" key="1">
    <citation type="submission" date="2024-01" db="EMBL/GenBank/DDBJ databases">
        <title>The complete chloroplast genome sequence of Lithospermum erythrorhizon: insights into the phylogenetic relationship among Boraginaceae species and the maternal lineages of purple gromwells.</title>
        <authorList>
            <person name="Okada T."/>
            <person name="Watanabe K."/>
        </authorList>
    </citation>
    <scope>NUCLEOTIDE SEQUENCE [LARGE SCALE GENOMIC DNA]</scope>
</reference>
<protein>
    <recommendedName>
        <fullName evidence="3">Reverse transcriptase</fullName>
    </recommendedName>
</protein>
<sequence>MVKTELLLLNRAAFSDVGLRVQECSKNLTTVQNQIFQRDVNQNNLDLERNLRVDYDKFCRAEMELLKGKARMTWLANGDVSTSFFSRSVVSYKNKMKLSMLEDDQGNVIMEPAQLKNMVVKIYENLFSSKGSLSLSQKETIKGVITTRVPEEFFDQLVAQPTHKEINDSFFSQSSGKSPGPDGYGIEFYKTNWKLIEQDMYQALTHIFATGEIPARLNATTIFLIPKSENPRNMIEYRPIS</sequence>
<proteinExistence type="predicted"/>
<keyword evidence="2" id="KW-1185">Reference proteome</keyword>
<dbReference type="Proteomes" id="UP001454036">
    <property type="component" value="Unassembled WGS sequence"/>
</dbReference>
<organism evidence="1 2">
    <name type="scientific">Lithospermum erythrorhizon</name>
    <name type="common">Purple gromwell</name>
    <name type="synonym">Lithospermum officinale var. erythrorhizon</name>
    <dbReference type="NCBI Taxonomy" id="34254"/>
    <lineage>
        <taxon>Eukaryota</taxon>
        <taxon>Viridiplantae</taxon>
        <taxon>Streptophyta</taxon>
        <taxon>Embryophyta</taxon>
        <taxon>Tracheophyta</taxon>
        <taxon>Spermatophyta</taxon>
        <taxon>Magnoliopsida</taxon>
        <taxon>eudicotyledons</taxon>
        <taxon>Gunneridae</taxon>
        <taxon>Pentapetalae</taxon>
        <taxon>asterids</taxon>
        <taxon>lamiids</taxon>
        <taxon>Boraginales</taxon>
        <taxon>Boraginaceae</taxon>
        <taxon>Boraginoideae</taxon>
        <taxon>Lithospermeae</taxon>
        <taxon>Lithospermum</taxon>
    </lineage>
</organism>